<dbReference type="EMBL" id="CADCWI010000026">
    <property type="protein sequence ID" value="CAA9544682.1"/>
    <property type="molecule type" value="Genomic_DNA"/>
</dbReference>
<dbReference type="SUPFAM" id="SSF48230">
    <property type="entry name" value="Chondroitin AC/alginate lyase"/>
    <property type="match status" value="1"/>
</dbReference>
<dbReference type="AlphaFoldDB" id="A0A6J4U9P4"/>
<proteinExistence type="predicted"/>
<dbReference type="Gene3D" id="2.70.98.70">
    <property type="match status" value="1"/>
</dbReference>
<dbReference type="GO" id="GO:0030313">
    <property type="term" value="C:cell envelope"/>
    <property type="evidence" value="ECO:0007669"/>
    <property type="project" value="UniProtKB-SubCell"/>
</dbReference>
<evidence type="ECO:0000313" key="3">
    <source>
        <dbReference type="EMBL" id="CAA9544682.1"/>
    </source>
</evidence>
<evidence type="ECO:0000259" key="2">
    <source>
        <dbReference type="Pfam" id="PF07940"/>
    </source>
</evidence>
<dbReference type="InterPro" id="IPR012480">
    <property type="entry name" value="Hepar_II_III_C"/>
</dbReference>
<name>A0A6J4U9P4_9BACT</name>
<dbReference type="Pfam" id="PF07940">
    <property type="entry name" value="Hepar_II_III_C"/>
    <property type="match status" value="1"/>
</dbReference>
<protein>
    <recommendedName>
        <fullName evidence="2">Heparinase II/III-like C-terminal domain-containing protein</fullName>
    </recommendedName>
</protein>
<feature type="domain" description="Heparinase II/III-like C-terminal" evidence="2">
    <location>
        <begin position="361"/>
        <end position="422"/>
    </location>
</feature>
<gene>
    <name evidence="3" type="ORF">AVDCRST_MAG43-471</name>
</gene>
<evidence type="ECO:0000256" key="1">
    <source>
        <dbReference type="ARBA" id="ARBA00004196"/>
    </source>
</evidence>
<comment type="subcellular location">
    <subcellularLocation>
        <location evidence="1">Cell envelope</location>
    </subcellularLocation>
</comment>
<organism evidence="3">
    <name type="scientific">uncultured Thermomicrobiales bacterium</name>
    <dbReference type="NCBI Taxonomy" id="1645740"/>
    <lineage>
        <taxon>Bacteria</taxon>
        <taxon>Pseudomonadati</taxon>
        <taxon>Thermomicrobiota</taxon>
        <taxon>Thermomicrobia</taxon>
        <taxon>Thermomicrobiales</taxon>
        <taxon>environmental samples</taxon>
    </lineage>
</organism>
<dbReference type="GO" id="GO:0016829">
    <property type="term" value="F:lyase activity"/>
    <property type="evidence" value="ECO:0007669"/>
    <property type="project" value="InterPro"/>
</dbReference>
<dbReference type="Gene3D" id="1.50.10.100">
    <property type="entry name" value="Chondroitin AC/alginate lyase"/>
    <property type="match status" value="1"/>
</dbReference>
<dbReference type="InterPro" id="IPR008929">
    <property type="entry name" value="Chondroitin_lyas"/>
</dbReference>
<reference evidence="3" key="1">
    <citation type="submission" date="2020-02" db="EMBL/GenBank/DDBJ databases">
        <authorList>
            <person name="Meier V. D."/>
        </authorList>
    </citation>
    <scope>NUCLEOTIDE SEQUENCE</scope>
    <source>
        <strain evidence="3">AVDCRST_MAG43</strain>
    </source>
</reference>
<sequence>MTLHDSSPFDRTASELERLLHRDRPVFPEFEHVHRHLDTMRNEPYVQAMLAEADTLLANADMIPQTTYSRHQAFALRGEREPYQAPYFLKRHTLNALVLRFILGRRELKDAIHDYLWDICEETTWVVPAHARVIDLMAAETALALVEILALLGEELDPEVRRRVQREIDDRIFTPFFQGHFDLRWFNGSDNWNGVCSGAIGGAFLYLEHDSRRLAHALTLILESLETYLATAFEEDGGSTEGVGYWQYGLNNVVVFAEMLRSRTGGQIDLLSVPRMRQIATFPAKMLLPNDRFVSFSDCPADVAINPGIIARLAERTGEPSLLNLLSPGSTLDHQAGGPRGLRNLAWWDGRRHEAEPVADTVLPATGIARLTEATTGGEPIVLIVKAGHNDENHNHNDVGSFVLNVAGEDFLTDPGPGRVDRDYFSARKRYANIFANSGGHGVPRVGGQLQGTGRVYAGSIHGVGPDGAHGRKAMAVTFAQAYPVPALEHAQRRFSMDQKTSIIWLEDTFRFADAGCDLEDVFVTWLPVTVDGTTALIQGLHHHLRVSIEDPAGVEFELEPLEEESRANDKADVLQRLCVRIPGAPAIHVRLRLEIVPVGPALRKTAD</sequence>
<accession>A0A6J4U9P4</accession>